<keyword evidence="2" id="KW-0812">Transmembrane</keyword>
<dbReference type="Proteomes" id="UP001159641">
    <property type="component" value="Unassembled WGS sequence"/>
</dbReference>
<dbReference type="PANTHER" id="PTHR22935">
    <property type="entry name" value="PENICILLIN-BINDING PROTEIN"/>
    <property type="match status" value="1"/>
</dbReference>
<dbReference type="EMBL" id="JAIQCJ010002152">
    <property type="protein sequence ID" value="KAJ8780903.1"/>
    <property type="molecule type" value="Genomic_DNA"/>
</dbReference>
<keyword evidence="5" id="KW-1185">Reference proteome</keyword>
<evidence type="ECO:0000259" key="3">
    <source>
        <dbReference type="Pfam" id="PF00144"/>
    </source>
</evidence>
<dbReference type="Pfam" id="PF00144">
    <property type="entry name" value="Beta-lactamase"/>
    <property type="match status" value="1"/>
</dbReference>
<proteinExistence type="inferred from homology"/>
<dbReference type="AlphaFoldDB" id="A0AB34GLH9"/>
<evidence type="ECO:0000256" key="1">
    <source>
        <dbReference type="ARBA" id="ARBA00038473"/>
    </source>
</evidence>
<comment type="similarity">
    <text evidence="1">Belongs to the beta-lactamase family.</text>
</comment>
<dbReference type="InterPro" id="IPR001466">
    <property type="entry name" value="Beta-lactam-related"/>
</dbReference>
<gene>
    <name evidence="4" type="ORF">J1605_000946</name>
</gene>
<protein>
    <recommendedName>
        <fullName evidence="3">Beta-lactamase-related domain-containing protein</fullName>
    </recommendedName>
</protein>
<feature type="domain" description="Beta-lactamase-related" evidence="3">
    <location>
        <begin position="91"/>
        <end position="436"/>
    </location>
</feature>
<name>A0AB34GLH9_ESCRO</name>
<evidence type="ECO:0000313" key="5">
    <source>
        <dbReference type="Proteomes" id="UP001159641"/>
    </source>
</evidence>
<organism evidence="4 5">
    <name type="scientific">Eschrichtius robustus</name>
    <name type="common">California gray whale</name>
    <name type="synonym">Eschrichtius gibbosus</name>
    <dbReference type="NCBI Taxonomy" id="9764"/>
    <lineage>
        <taxon>Eukaryota</taxon>
        <taxon>Metazoa</taxon>
        <taxon>Chordata</taxon>
        <taxon>Craniata</taxon>
        <taxon>Vertebrata</taxon>
        <taxon>Euteleostomi</taxon>
        <taxon>Mammalia</taxon>
        <taxon>Eutheria</taxon>
        <taxon>Laurasiatheria</taxon>
        <taxon>Artiodactyla</taxon>
        <taxon>Whippomorpha</taxon>
        <taxon>Cetacea</taxon>
        <taxon>Mysticeti</taxon>
        <taxon>Eschrichtiidae</taxon>
        <taxon>Eschrichtius</taxon>
    </lineage>
</organism>
<evidence type="ECO:0000313" key="4">
    <source>
        <dbReference type="EMBL" id="KAJ8780903.1"/>
    </source>
</evidence>
<dbReference type="PANTHER" id="PTHR22935:SF95">
    <property type="entry name" value="BETA-LACTAMASE-LIKE 1-RELATED"/>
    <property type="match status" value="1"/>
</dbReference>
<evidence type="ECO:0000256" key="2">
    <source>
        <dbReference type="SAM" id="Phobius"/>
    </source>
</evidence>
<keyword evidence="2" id="KW-0472">Membrane</keyword>
<sequence>MERMKTQAGRQLSLLKVKKKWLFPASCSFFFVLSVLMTGCFLWQYYLPKLKTGSLGPEVTSAPMRMCPQHPEPVPLAHPLPVLKEALKKVDGILRQALSAPGLAAMSAVVIHNDTVLWTGNFGRKNGSDPASGPPNEYTMYRISSISKIFPVLMLYRLWEEGIVASLDDPLERYAGTFTINNPLGMASAPKQKSLMDVLEEVGPAPRPSPVTLRRMASQLSGLPRRLRSTSLLWRGSTQEALNLLKDDVLVADPGTRCHYSTLAFSLLAHVLAAHTAQGDYQHWILENVLEPLGMEDTGFDLTPPVRARLAAGFYGSGRPAPLYDLGWYRPSGQMYSTTADLAKLAMVLLGSRPQRLLRPDAAKTLLAPLLACPGAYFANETGTPWEFHAQRGYRVVRKDGDLDGYAATFSLVPPLRLGLVLLLAGPRPPGPDLVAQAYDVLLPAMERALREAALSPAPPPSARPFAGYFTFANLTFYEVRAGPAGELRLRQFGPRVEALVPPAFRTLALRHLRGRVFQLHVAREFPCALPLGDSWLSLEAQHGQLVNFYPLDHHGLSPGFDVPGLNTYRVLRLSHKPVFKTQ</sequence>
<dbReference type="Gene3D" id="3.40.710.10">
    <property type="entry name" value="DD-peptidase/beta-lactamase superfamily"/>
    <property type="match status" value="1"/>
</dbReference>
<accession>A0AB34GLH9</accession>
<feature type="transmembrane region" description="Helical" evidence="2">
    <location>
        <begin position="21"/>
        <end position="46"/>
    </location>
</feature>
<keyword evidence="2" id="KW-1133">Transmembrane helix</keyword>
<dbReference type="SUPFAM" id="SSF56601">
    <property type="entry name" value="beta-lactamase/transpeptidase-like"/>
    <property type="match status" value="1"/>
</dbReference>
<dbReference type="InterPro" id="IPR051478">
    <property type="entry name" value="Beta-lactamase-like_AB/R"/>
</dbReference>
<reference evidence="4 5" key="1">
    <citation type="submission" date="2022-11" db="EMBL/GenBank/DDBJ databases">
        <title>Whole genome sequence of Eschrichtius robustus ER-17-0199.</title>
        <authorList>
            <person name="Bruniche-Olsen A."/>
            <person name="Black A.N."/>
            <person name="Fields C.J."/>
            <person name="Walden K."/>
            <person name="Dewoody J.A."/>
        </authorList>
    </citation>
    <scope>NUCLEOTIDE SEQUENCE [LARGE SCALE GENOMIC DNA]</scope>
    <source>
        <strain evidence="4">ER-17-0199</strain>
        <tissue evidence="4">Blubber</tissue>
    </source>
</reference>
<dbReference type="InterPro" id="IPR012338">
    <property type="entry name" value="Beta-lactam/transpept-like"/>
</dbReference>
<comment type="caution">
    <text evidence="4">The sequence shown here is derived from an EMBL/GenBank/DDBJ whole genome shotgun (WGS) entry which is preliminary data.</text>
</comment>